<accession>A0AAU9CKF6</accession>
<evidence type="ECO:0000259" key="1">
    <source>
        <dbReference type="Pfam" id="PF10727"/>
    </source>
</evidence>
<evidence type="ECO:0000313" key="3">
    <source>
        <dbReference type="EMBL" id="BDD08397.1"/>
    </source>
</evidence>
<feature type="domain" description="Putative oxidoreductase/dehydrogenase Rossmann-like" evidence="1">
    <location>
        <begin position="2"/>
        <end position="104"/>
    </location>
</feature>
<proteinExistence type="predicted"/>
<dbReference type="Pfam" id="PF10728">
    <property type="entry name" value="DUF2520"/>
    <property type="match status" value="1"/>
</dbReference>
<dbReference type="InterPro" id="IPR008927">
    <property type="entry name" value="6-PGluconate_DH-like_C_sf"/>
</dbReference>
<evidence type="ECO:0000259" key="2">
    <source>
        <dbReference type="Pfam" id="PF10728"/>
    </source>
</evidence>
<dbReference type="KEGG" id="fax:FUAX_08290"/>
<dbReference type="SUPFAM" id="SSF51735">
    <property type="entry name" value="NAD(P)-binding Rossmann-fold domains"/>
    <property type="match status" value="1"/>
</dbReference>
<keyword evidence="4" id="KW-1185">Reference proteome</keyword>
<dbReference type="Gene3D" id="3.40.50.720">
    <property type="entry name" value="NAD(P)-binding Rossmann-like Domain"/>
    <property type="match status" value="1"/>
</dbReference>
<feature type="domain" description="DUF2520" evidence="2">
    <location>
        <begin position="132"/>
        <end position="258"/>
    </location>
</feature>
<dbReference type="InterPro" id="IPR019665">
    <property type="entry name" value="OxRdtase/DH_put_Rossmann_dom"/>
</dbReference>
<evidence type="ECO:0000313" key="4">
    <source>
        <dbReference type="Proteomes" id="UP001348817"/>
    </source>
</evidence>
<dbReference type="PANTHER" id="PTHR40459:SF1">
    <property type="entry name" value="CONSERVED HYPOTHETICAL ALANINE AND LEUCINE RICH PROTEIN"/>
    <property type="match status" value="1"/>
</dbReference>
<dbReference type="InterPro" id="IPR036291">
    <property type="entry name" value="NAD(P)-bd_dom_sf"/>
</dbReference>
<dbReference type="Gene3D" id="1.10.1040.20">
    <property type="entry name" value="ProC-like, C-terminal domain"/>
    <property type="match status" value="1"/>
</dbReference>
<dbReference type="RefSeq" id="WP_338393660.1">
    <property type="nucleotide sequence ID" value="NZ_AP025314.1"/>
</dbReference>
<dbReference type="PANTHER" id="PTHR40459">
    <property type="entry name" value="CONSERVED HYPOTHETICAL ALANINE AND LEUCINE RICH PROTEIN"/>
    <property type="match status" value="1"/>
</dbReference>
<gene>
    <name evidence="3" type="ORF">FUAX_08290</name>
</gene>
<dbReference type="SUPFAM" id="SSF48179">
    <property type="entry name" value="6-phosphogluconate dehydrogenase C-terminal domain-like"/>
    <property type="match status" value="1"/>
</dbReference>
<organism evidence="3 4">
    <name type="scientific">Fulvitalea axinellae</name>
    <dbReference type="NCBI Taxonomy" id="1182444"/>
    <lineage>
        <taxon>Bacteria</taxon>
        <taxon>Pseudomonadati</taxon>
        <taxon>Bacteroidota</taxon>
        <taxon>Cytophagia</taxon>
        <taxon>Cytophagales</taxon>
        <taxon>Persicobacteraceae</taxon>
        <taxon>Fulvitalea</taxon>
    </lineage>
</organism>
<protein>
    <recommendedName>
        <fullName evidence="5">DUF2520 domain-containing protein</fullName>
    </recommendedName>
</protein>
<dbReference type="InterPro" id="IPR018931">
    <property type="entry name" value="DUF2520"/>
</dbReference>
<evidence type="ECO:0008006" key="5">
    <source>
        <dbReference type="Google" id="ProtNLM"/>
    </source>
</evidence>
<dbReference type="Pfam" id="PF10727">
    <property type="entry name" value="Rossmann-like"/>
    <property type="match status" value="1"/>
</dbReference>
<dbReference type="EMBL" id="AP025314">
    <property type="protein sequence ID" value="BDD08397.1"/>
    <property type="molecule type" value="Genomic_DNA"/>
</dbReference>
<dbReference type="AlphaFoldDB" id="A0AAU9CKF6"/>
<dbReference type="InterPro" id="IPR037108">
    <property type="entry name" value="TM1727-like_C_sf"/>
</dbReference>
<dbReference type="Proteomes" id="UP001348817">
    <property type="component" value="Chromosome"/>
</dbReference>
<reference evidence="3 4" key="1">
    <citation type="submission" date="2021-12" db="EMBL/GenBank/DDBJ databases">
        <title>Genome sequencing of bacteria with rrn-lacking chromosome and rrn-plasmid.</title>
        <authorList>
            <person name="Anda M."/>
            <person name="Iwasaki W."/>
        </authorList>
    </citation>
    <scope>NUCLEOTIDE SEQUENCE [LARGE SCALE GENOMIC DNA]</scope>
    <source>
        <strain evidence="3 4">DSM 100852</strain>
    </source>
</reference>
<name>A0AAU9CKF6_9BACT</name>
<sequence>MRNRHLNIGLVGTGNVAWHLAPAFEDAGHRVVAVYGRTPKRTKEMASRLYDAEILDAPDFSGSGADIVLLAVSDDYIGEVSENVAVDNGCLLVHCSGNVNVKALWTGHTSEIGVFYPLQTFSKNKSVDFETVPFCIESSSEASAKMLVGLAESLGSEQVSEMDSNQRASLHASAVFACNFTNHLLVMSKKICEKNGVGFEMLHPLLAETINKAMEIGPENSQTGPAKRRDFQTLEKHMDLLKDMSEAQGIYKTLTESILDLYGERV</sequence>